<dbReference type="EMBL" id="PFED01000015">
    <property type="protein sequence ID" value="PJE63282.1"/>
    <property type="molecule type" value="Genomic_DNA"/>
</dbReference>
<sequence>MYAFILSRIAKQLHIDTSIVKTFLSIDFGSQIIAGNDLHTSEVELSMFLKALRKKLYYPYLHRLTYAKSHNEKAVVLKEIYSKYRSFYNLHQHFFANQNNISEIKKMLGSTLIFDTGIPKNRFDYLLAIVLKRLSPETIELMYLVNTLYRIEIAKQIQHECPYLLSVRGSLLFFNTRSFGIGYSANFSLIEKLDSNDKYDTASGSDLDLRVIDNTIPIHSLHYLENHVKKINRNHLAQGLSFIVETAIQKDTSTDDIIPINESHLLVETYFELMSCTRQKVVIENSYPSITSIKAIKRNYQDSKGNFLLTKSNIKKFVKLFKVVIQNSGANDEIVNHFSNHLEHLLIRGRMETDFYGYIGTKKLREAFSSLFLFSGYRFTKKDADTLFSQIINKL</sequence>
<organism evidence="1 2">
    <name type="scientific">Candidatus Roizmanbacteria bacterium CG10_big_fil_rev_8_21_14_0_10_39_6</name>
    <dbReference type="NCBI Taxonomy" id="1974853"/>
    <lineage>
        <taxon>Bacteria</taxon>
        <taxon>Candidatus Roizmaniibacteriota</taxon>
    </lineage>
</organism>
<protein>
    <submittedName>
        <fullName evidence="1">Uncharacterized protein</fullName>
    </submittedName>
</protein>
<evidence type="ECO:0000313" key="1">
    <source>
        <dbReference type="EMBL" id="PJE63282.1"/>
    </source>
</evidence>
<dbReference type="Proteomes" id="UP000229554">
    <property type="component" value="Unassembled WGS sequence"/>
</dbReference>
<dbReference type="AlphaFoldDB" id="A0A2M8KTM5"/>
<name>A0A2M8KTM5_9BACT</name>
<comment type="caution">
    <text evidence="1">The sequence shown here is derived from an EMBL/GenBank/DDBJ whole genome shotgun (WGS) entry which is preliminary data.</text>
</comment>
<gene>
    <name evidence="1" type="ORF">COU88_00400</name>
</gene>
<evidence type="ECO:0000313" key="2">
    <source>
        <dbReference type="Proteomes" id="UP000229554"/>
    </source>
</evidence>
<reference evidence="2" key="1">
    <citation type="submission" date="2017-09" db="EMBL/GenBank/DDBJ databases">
        <title>Depth-based differentiation of microbial function through sediment-hosted aquifers and enrichment of novel symbionts in the deep terrestrial subsurface.</title>
        <authorList>
            <person name="Probst A.J."/>
            <person name="Ladd B."/>
            <person name="Jarett J.K."/>
            <person name="Geller-Mcgrath D.E."/>
            <person name="Sieber C.M.K."/>
            <person name="Emerson J.B."/>
            <person name="Anantharaman K."/>
            <person name="Thomas B.C."/>
            <person name="Malmstrom R."/>
            <person name="Stieglmeier M."/>
            <person name="Klingl A."/>
            <person name="Woyke T."/>
            <person name="Ryan C.M."/>
            <person name="Banfield J.F."/>
        </authorList>
    </citation>
    <scope>NUCLEOTIDE SEQUENCE [LARGE SCALE GENOMIC DNA]</scope>
</reference>
<proteinExistence type="predicted"/>
<accession>A0A2M8KTM5</accession>